<protein>
    <submittedName>
        <fullName evidence="1">Ms4533A family Cys-rich leader peptide</fullName>
    </submittedName>
</protein>
<organism evidence="1 2">
    <name type="scientific">Streptomyces argenteolus</name>
    <dbReference type="NCBI Taxonomy" id="67274"/>
    <lineage>
        <taxon>Bacteria</taxon>
        <taxon>Bacillati</taxon>
        <taxon>Actinomycetota</taxon>
        <taxon>Actinomycetes</taxon>
        <taxon>Kitasatosporales</taxon>
        <taxon>Streptomycetaceae</taxon>
        <taxon>Streptomyces</taxon>
    </lineage>
</organism>
<dbReference type="Proteomes" id="UP001602322">
    <property type="component" value="Unassembled WGS sequence"/>
</dbReference>
<dbReference type="RefSeq" id="WP_387898160.1">
    <property type="nucleotide sequence ID" value="NZ_JBIBEG010000001.1"/>
</dbReference>
<comment type="caution">
    <text evidence="1">The sequence shown here is derived from an EMBL/GenBank/DDBJ whole genome shotgun (WGS) entry which is preliminary data.</text>
</comment>
<evidence type="ECO:0000313" key="2">
    <source>
        <dbReference type="Proteomes" id="UP001602322"/>
    </source>
</evidence>
<name>A0ABW6WYC0_9ACTN</name>
<gene>
    <name evidence="1" type="ORF">ACFY8O_02745</name>
</gene>
<dbReference type="EMBL" id="JBIBEG010000001">
    <property type="protein sequence ID" value="MFF5894823.1"/>
    <property type="molecule type" value="Genomic_DNA"/>
</dbReference>
<dbReference type="NCBIfam" id="NF042937">
    <property type="entry name" value="leader_Ms4533A"/>
    <property type="match status" value="1"/>
</dbReference>
<keyword evidence="2" id="KW-1185">Reference proteome</keyword>
<sequence>MSRTSASTERAAIELALFGVAGHCVADVLCR</sequence>
<proteinExistence type="predicted"/>
<reference evidence="1 2" key="1">
    <citation type="submission" date="2024-10" db="EMBL/GenBank/DDBJ databases">
        <title>The Natural Products Discovery Center: Release of the First 8490 Sequenced Strains for Exploring Actinobacteria Biosynthetic Diversity.</title>
        <authorList>
            <person name="Kalkreuter E."/>
            <person name="Kautsar S.A."/>
            <person name="Yang D."/>
            <person name="Bader C.D."/>
            <person name="Teijaro C.N."/>
            <person name="Fluegel L."/>
            <person name="Davis C.M."/>
            <person name="Simpson J.R."/>
            <person name="Lauterbach L."/>
            <person name="Steele A.D."/>
            <person name="Gui C."/>
            <person name="Meng S."/>
            <person name="Li G."/>
            <person name="Viehrig K."/>
            <person name="Ye F."/>
            <person name="Su P."/>
            <person name="Kiefer A.F."/>
            <person name="Nichols A."/>
            <person name="Cepeda A.J."/>
            <person name="Yan W."/>
            <person name="Fan B."/>
            <person name="Jiang Y."/>
            <person name="Adhikari A."/>
            <person name="Zheng C.-J."/>
            <person name="Schuster L."/>
            <person name="Cowan T.M."/>
            <person name="Smanski M.J."/>
            <person name="Chevrette M.G."/>
            <person name="De Carvalho L.P.S."/>
            <person name="Shen B."/>
        </authorList>
    </citation>
    <scope>NUCLEOTIDE SEQUENCE [LARGE SCALE GENOMIC DNA]</scope>
    <source>
        <strain evidence="1 2">NPDC012540</strain>
    </source>
</reference>
<evidence type="ECO:0000313" key="1">
    <source>
        <dbReference type="EMBL" id="MFF5894823.1"/>
    </source>
</evidence>
<accession>A0ABW6WYC0</accession>